<feature type="disulfide bond" evidence="7">
    <location>
        <begin position="65"/>
        <end position="129"/>
    </location>
</feature>
<evidence type="ECO:0000256" key="3">
    <source>
        <dbReference type="ARBA" id="ARBA00022729"/>
    </source>
</evidence>
<evidence type="ECO:0000256" key="5">
    <source>
        <dbReference type="ARBA" id="ARBA00023157"/>
    </source>
</evidence>
<comment type="subcellular location">
    <subcellularLocation>
        <location evidence="1">Secreted</location>
    </subcellularLocation>
</comment>
<dbReference type="FunFam" id="3.10.250.10:FF:000006">
    <property type="entry name" value="neurotrypsin isoform X2"/>
    <property type="match status" value="2"/>
</dbReference>
<keyword evidence="11" id="KW-1185">Reference proteome</keyword>
<feature type="domain" description="SRCR" evidence="9">
    <location>
        <begin position="500"/>
        <end position="600"/>
    </location>
</feature>
<feature type="disulfide bond" evidence="7">
    <location>
        <begin position="440"/>
        <end position="450"/>
    </location>
</feature>
<evidence type="ECO:0000256" key="8">
    <source>
        <dbReference type="SAM" id="SignalP"/>
    </source>
</evidence>
<feature type="disulfide bond" evidence="7">
    <location>
        <begin position="239"/>
        <end position="303"/>
    </location>
</feature>
<keyword evidence="5 7" id="KW-1015">Disulfide bond</keyword>
<keyword evidence="4" id="KW-0677">Repeat</keyword>
<feature type="disulfide bond" evidence="7">
    <location>
        <begin position="409"/>
        <end position="470"/>
    </location>
</feature>
<dbReference type="SMART" id="SM00202">
    <property type="entry name" value="SR"/>
    <property type="match status" value="4"/>
</dbReference>
<feature type="disulfide bond" evidence="7">
    <location>
        <begin position="396"/>
        <end position="460"/>
    </location>
</feature>
<evidence type="ECO:0000256" key="7">
    <source>
        <dbReference type="PROSITE-ProRule" id="PRU00196"/>
    </source>
</evidence>
<protein>
    <submittedName>
        <fullName evidence="10">Scavenger receptor cysteine rich family member with 4 domains</fullName>
    </submittedName>
</protein>
<dbReference type="InterPro" id="IPR001190">
    <property type="entry name" value="SRCR"/>
</dbReference>
<dbReference type="Gene3D" id="3.10.250.10">
    <property type="entry name" value="SRCR-like domain"/>
    <property type="match status" value="4"/>
</dbReference>
<dbReference type="SUPFAM" id="SSF56487">
    <property type="entry name" value="SRCR-like"/>
    <property type="match status" value="4"/>
</dbReference>
<name>A0A8C2TBW5_COTJA</name>
<evidence type="ECO:0000313" key="10">
    <source>
        <dbReference type="Ensembl" id="ENSCJPP00005011419.1"/>
    </source>
</evidence>
<dbReference type="PANTHER" id="PTHR48071:SF15">
    <property type="entry name" value="SRCR DOMAIN-CONTAINING PROTEIN"/>
    <property type="match status" value="1"/>
</dbReference>
<reference evidence="10" key="2">
    <citation type="submission" date="2025-08" db="UniProtKB">
        <authorList>
            <consortium name="Ensembl"/>
        </authorList>
    </citation>
    <scope>IDENTIFICATION</scope>
</reference>
<feature type="disulfide bond" evidence="7">
    <location>
        <begin position="252"/>
        <end position="313"/>
    </location>
</feature>
<keyword evidence="2" id="KW-0964">Secreted</keyword>
<feature type="disulfide bond" evidence="7">
    <location>
        <begin position="569"/>
        <end position="579"/>
    </location>
</feature>
<feature type="domain" description="SRCR" evidence="9">
    <location>
        <begin position="371"/>
        <end position="471"/>
    </location>
</feature>
<reference evidence="10" key="1">
    <citation type="submission" date="2015-11" db="EMBL/GenBank/DDBJ databases">
        <authorList>
            <consortium name="International Coturnix japonica Genome Analysis Consortium"/>
            <person name="Warren W."/>
            <person name="Burt D.W."/>
            <person name="Antin P.B."/>
            <person name="Lanford R."/>
            <person name="Gros J."/>
            <person name="Wilson R.K."/>
        </authorList>
    </citation>
    <scope>NUCLEOTIDE SEQUENCE [LARGE SCALE GENOMIC DNA]</scope>
</reference>
<feature type="disulfide bond" evidence="7">
    <location>
        <begin position="78"/>
        <end position="139"/>
    </location>
</feature>
<dbReference type="GO" id="GO:0005886">
    <property type="term" value="C:plasma membrane"/>
    <property type="evidence" value="ECO:0007669"/>
    <property type="project" value="TreeGrafter"/>
</dbReference>
<organism evidence="10 11">
    <name type="scientific">Coturnix japonica</name>
    <name type="common">Japanese quail</name>
    <name type="synonym">Coturnix coturnix japonica</name>
    <dbReference type="NCBI Taxonomy" id="93934"/>
    <lineage>
        <taxon>Eukaryota</taxon>
        <taxon>Metazoa</taxon>
        <taxon>Chordata</taxon>
        <taxon>Craniata</taxon>
        <taxon>Vertebrata</taxon>
        <taxon>Euteleostomi</taxon>
        <taxon>Archelosauria</taxon>
        <taxon>Archosauria</taxon>
        <taxon>Dinosauria</taxon>
        <taxon>Saurischia</taxon>
        <taxon>Theropoda</taxon>
        <taxon>Coelurosauria</taxon>
        <taxon>Aves</taxon>
        <taxon>Neognathae</taxon>
        <taxon>Galloanserae</taxon>
        <taxon>Galliformes</taxon>
        <taxon>Phasianidae</taxon>
        <taxon>Perdicinae</taxon>
        <taxon>Coturnix</taxon>
    </lineage>
</organism>
<accession>A0A8C2TBW5</accession>
<feature type="domain" description="SRCR" evidence="9">
    <location>
        <begin position="214"/>
        <end position="314"/>
    </location>
</feature>
<dbReference type="GO" id="GO:0031638">
    <property type="term" value="P:zymogen activation"/>
    <property type="evidence" value="ECO:0007669"/>
    <property type="project" value="TreeGrafter"/>
</dbReference>
<dbReference type="PROSITE" id="PS00420">
    <property type="entry name" value="SRCR_1"/>
    <property type="match status" value="4"/>
</dbReference>
<feature type="disulfide bond" evidence="7">
    <location>
        <begin position="109"/>
        <end position="119"/>
    </location>
</feature>
<feature type="signal peptide" evidence="8">
    <location>
        <begin position="1"/>
        <end position="30"/>
    </location>
</feature>
<keyword evidence="6" id="KW-0325">Glycoprotein</keyword>
<dbReference type="PROSITE" id="PS50287">
    <property type="entry name" value="SRCR_2"/>
    <property type="match status" value="4"/>
</dbReference>
<dbReference type="GO" id="GO:0005615">
    <property type="term" value="C:extracellular space"/>
    <property type="evidence" value="ECO:0007669"/>
    <property type="project" value="TreeGrafter"/>
</dbReference>
<dbReference type="PANTHER" id="PTHR48071">
    <property type="entry name" value="SRCR DOMAIN-CONTAINING PROTEIN"/>
    <property type="match status" value="1"/>
</dbReference>
<dbReference type="PRINTS" id="PR00258">
    <property type="entry name" value="SPERACTRCPTR"/>
</dbReference>
<dbReference type="Proteomes" id="UP000694412">
    <property type="component" value="Chromosome 19"/>
</dbReference>
<dbReference type="InterPro" id="IPR036772">
    <property type="entry name" value="SRCR-like_dom_sf"/>
</dbReference>
<gene>
    <name evidence="10" type="primary">SSC4D</name>
</gene>
<dbReference type="FunFam" id="3.10.250.10:FF:000001">
    <property type="entry name" value="Lysyl oxidase 4 isoform X1"/>
    <property type="match status" value="2"/>
</dbReference>
<evidence type="ECO:0000256" key="4">
    <source>
        <dbReference type="ARBA" id="ARBA00022737"/>
    </source>
</evidence>
<feature type="chain" id="PRO_5034715734" evidence="8">
    <location>
        <begin position="31"/>
        <end position="602"/>
    </location>
</feature>
<proteinExistence type="predicted"/>
<evidence type="ECO:0000256" key="6">
    <source>
        <dbReference type="ARBA" id="ARBA00023180"/>
    </source>
</evidence>
<dbReference type="AlphaFoldDB" id="A0A8C2TBW5"/>
<evidence type="ECO:0000256" key="1">
    <source>
        <dbReference type="ARBA" id="ARBA00004613"/>
    </source>
</evidence>
<dbReference type="GO" id="GO:0004252">
    <property type="term" value="F:serine-type endopeptidase activity"/>
    <property type="evidence" value="ECO:0007669"/>
    <property type="project" value="TreeGrafter"/>
</dbReference>
<dbReference type="Pfam" id="PF00530">
    <property type="entry name" value="SRCR"/>
    <property type="match status" value="4"/>
</dbReference>
<sequence length="602" mass="64451">MSPGPCMACGALPSSLLLLLLLFLSPNGSSEPAPPPFPELRLANGPSRCQGRVEILYNGSWGTVCDDDWDIADAKVVCRQLGCGHAIALPAPMTFGQGRGPIFLDNVDCKGQEAALSECRSNGWGVHNCNHYEDASVVCNGNKAWILRPAEYYYLYEVYSYSRATACFWEGFCRQKLMPSLIPFLELSPTSASEGPTSRTATASVQNGEGDGRIRLVSGADPCQGRVEIFYQGSWGTVCDDDWGLSDASVVCKQVGCGQALEYKSNAYFGYGTGHILLDNVNCEGSEPILSACYSLGWGIHNCGHHEDAGVICMGLDTSTITSFTTSVALDYEEMLTATATAVTVSREQPSPATEVVTTVLITAEMESGGVRLANGNGSCRGRVEVRHGGTWGTVCDDDWDFPDAQVVCRQLGCGAAVSATVLGSFGYGSGPVLLDNVGCDGHEESLADCFHLGWGQHNCGHHEDAGVVCRGADDSGNHFQEATVATTTSAPTHLEDGFLRLVNGSHRCEGRVEMFYLSQWGTVCDDGWDLRDAKVVCRQLGCGHAMAAWGEAYYGPGTGYIFLDNLKCKGSEPSLLHCSHIQWDVHNCDHSEDAGVVCSLL</sequence>
<evidence type="ECO:0000256" key="2">
    <source>
        <dbReference type="ARBA" id="ARBA00022525"/>
    </source>
</evidence>
<keyword evidence="3 8" id="KW-0732">Signal</keyword>
<feature type="disulfide bond" evidence="7">
    <location>
        <begin position="538"/>
        <end position="599"/>
    </location>
</feature>
<evidence type="ECO:0000259" key="9">
    <source>
        <dbReference type="PROSITE" id="PS50287"/>
    </source>
</evidence>
<feature type="domain" description="SRCR" evidence="9">
    <location>
        <begin position="40"/>
        <end position="140"/>
    </location>
</feature>
<evidence type="ECO:0000313" key="11">
    <source>
        <dbReference type="Proteomes" id="UP000694412"/>
    </source>
</evidence>
<feature type="disulfide bond" evidence="7">
    <location>
        <begin position="525"/>
        <end position="589"/>
    </location>
</feature>
<dbReference type="GeneTree" id="ENSGT00940000160521"/>
<dbReference type="Ensembl" id="ENSCJPT00005016672.1">
    <property type="protein sequence ID" value="ENSCJPP00005011419.1"/>
    <property type="gene ID" value="ENSCJPG00005009805.1"/>
</dbReference>
<feature type="disulfide bond" evidence="7">
    <location>
        <begin position="283"/>
        <end position="293"/>
    </location>
</feature>
<reference evidence="10" key="3">
    <citation type="submission" date="2025-09" db="UniProtKB">
        <authorList>
            <consortium name="Ensembl"/>
        </authorList>
    </citation>
    <scope>IDENTIFICATION</scope>
</reference>